<feature type="domain" description="N,N-dimethylformamidase beta subunit-like C-terminal" evidence="1">
    <location>
        <begin position="63"/>
        <end position="436"/>
    </location>
</feature>
<dbReference type="Pfam" id="PF20254">
    <property type="entry name" value="DMFA2_C"/>
    <property type="match status" value="1"/>
</dbReference>
<reference evidence="3" key="1">
    <citation type="journal article" date="2019" name="Int. J. Syst. Evol. Microbiol.">
        <title>The Global Catalogue of Microorganisms (GCM) 10K type strain sequencing project: providing services to taxonomists for standard genome sequencing and annotation.</title>
        <authorList>
            <consortium name="The Broad Institute Genomics Platform"/>
            <consortium name="The Broad Institute Genome Sequencing Center for Infectious Disease"/>
            <person name="Wu L."/>
            <person name="Ma J."/>
        </authorList>
    </citation>
    <scope>NUCLEOTIDE SEQUENCE [LARGE SCALE GENOMIC DNA]</scope>
    <source>
        <strain evidence="3">CGMCC 4.1469</strain>
    </source>
</reference>
<keyword evidence="3" id="KW-1185">Reference proteome</keyword>
<accession>A0ABW0KW20</accession>
<comment type="caution">
    <text evidence="2">The sequence shown here is derived from an EMBL/GenBank/DDBJ whole genome shotgun (WGS) entry which is preliminary data.</text>
</comment>
<organism evidence="2 3">
    <name type="scientific">Prosthecobacter fluviatilis</name>
    <dbReference type="NCBI Taxonomy" id="445931"/>
    <lineage>
        <taxon>Bacteria</taxon>
        <taxon>Pseudomonadati</taxon>
        <taxon>Verrucomicrobiota</taxon>
        <taxon>Verrucomicrobiia</taxon>
        <taxon>Verrucomicrobiales</taxon>
        <taxon>Verrucomicrobiaceae</taxon>
        <taxon>Prosthecobacter</taxon>
    </lineage>
</organism>
<proteinExistence type="predicted"/>
<gene>
    <name evidence="2" type="ORF">ACFQDI_19575</name>
</gene>
<protein>
    <submittedName>
        <fullName evidence="2">N,N-dimethylformamidase beta subunit family domain-containing protein</fullName>
    </submittedName>
</protein>
<evidence type="ECO:0000259" key="1">
    <source>
        <dbReference type="Pfam" id="PF20254"/>
    </source>
</evidence>
<evidence type="ECO:0000313" key="2">
    <source>
        <dbReference type="EMBL" id="MFC5457077.1"/>
    </source>
</evidence>
<evidence type="ECO:0000313" key="3">
    <source>
        <dbReference type="Proteomes" id="UP001596052"/>
    </source>
</evidence>
<dbReference type="Proteomes" id="UP001596052">
    <property type="component" value="Unassembled WGS sequence"/>
</dbReference>
<dbReference type="RefSeq" id="WP_377169991.1">
    <property type="nucleotide sequence ID" value="NZ_JBHSMQ010000008.1"/>
</dbReference>
<name>A0ABW0KW20_9BACT</name>
<sequence>MSLITAENSKPGSSDWQLTRMRLDKNEGFRSPVIEGYCSRQSVKAGETLDIFVSTKPTARFKLEIFRTGYYGGCGARLMTELGPFEGKEQPVPPIGEKRLRECRWEKTTSITIPQDWLSGVYLGRLTTLPASKDEPYWQSYIVFIVTDDRKADILFQCSDNTWQAYNKWPDNYSLYTDPKGNQGPWSDVSFDRPYAKYAQIYENPQSVGSGEWLCFEFPAAYWLEKEGYDVTYCSNADMITPDHGLKCKAFISIGHDEYWDIRQHDSVAKMRDAGVNLLFLSGNSVCWVTPFSPNADGAPLRRIFRGGPYGGDYKYAVDREKNHGPYPHRGPDEGYLMGVRNISPVNGGGDWICTKPAHWVFEGTGMKQGDSIPGMIGWEYHGDAPKDLPGLEILAAGTAFQGGTNPQQWQAVIFDGPKGNFIFNASTIWWAQGLSKPPGHMPVWSHYSRPHGTDARVQCITANLLKRALA</sequence>
<dbReference type="InterPro" id="IPR046540">
    <property type="entry name" value="DMFA2_C"/>
</dbReference>
<dbReference type="EMBL" id="JBHSMQ010000008">
    <property type="protein sequence ID" value="MFC5457077.1"/>
    <property type="molecule type" value="Genomic_DNA"/>
</dbReference>